<feature type="transmembrane region" description="Helical" evidence="1">
    <location>
        <begin position="7"/>
        <end position="25"/>
    </location>
</feature>
<keyword evidence="4" id="KW-1185">Reference proteome</keyword>
<keyword evidence="1" id="KW-1133">Transmembrane helix</keyword>
<reference evidence="4" key="1">
    <citation type="submission" date="2017-01" db="EMBL/GenBank/DDBJ databases">
        <authorList>
            <person name="Varghese N."/>
            <person name="Submissions S."/>
        </authorList>
    </citation>
    <scope>NUCLEOTIDE SEQUENCE [LARGE SCALE GENOMIC DNA]</scope>
    <source>
        <strain evidence="4">ATCC 51758</strain>
    </source>
</reference>
<protein>
    <recommendedName>
        <fullName evidence="2">DUF802 domain-containing protein</fullName>
    </recommendedName>
</protein>
<evidence type="ECO:0000313" key="4">
    <source>
        <dbReference type="Proteomes" id="UP000186819"/>
    </source>
</evidence>
<dbReference type="EMBL" id="FTMD01000005">
    <property type="protein sequence ID" value="SIQ53681.1"/>
    <property type="molecule type" value="Genomic_DNA"/>
</dbReference>
<keyword evidence="1" id="KW-0812">Transmembrane</keyword>
<dbReference type="InterPro" id="IPR008520">
    <property type="entry name" value="DUF802"/>
</dbReference>
<dbReference type="Proteomes" id="UP000186819">
    <property type="component" value="Unassembled WGS sequence"/>
</dbReference>
<feature type="transmembrane region" description="Helical" evidence="1">
    <location>
        <begin position="155"/>
        <end position="175"/>
    </location>
</feature>
<keyword evidence="1" id="KW-0472">Membrane</keyword>
<dbReference type="Gene3D" id="1.20.120.20">
    <property type="entry name" value="Apolipoprotein"/>
    <property type="match status" value="1"/>
</dbReference>
<organism evidence="3 4">
    <name type="scientific">Aromatoleum tolulyticum</name>
    <dbReference type="NCBI Taxonomy" id="34027"/>
    <lineage>
        <taxon>Bacteria</taxon>
        <taxon>Pseudomonadati</taxon>
        <taxon>Pseudomonadota</taxon>
        <taxon>Betaproteobacteria</taxon>
        <taxon>Rhodocyclales</taxon>
        <taxon>Rhodocyclaceae</taxon>
        <taxon>Aromatoleum</taxon>
    </lineage>
</organism>
<evidence type="ECO:0000259" key="2">
    <source>
        <dbReference type="Pfam" id="PF05650"/>
    </source>
</evidence>
<evidence type="ECO:0000313" key="3">
    <source>
        <dbReference type="EMBL" id="SIQ53681.1"/>
    </source>
</evidence>
<name>A0A1N6TK85_9RHOO</name>
<sequence length="736" mass="78079">MNRTICMAAFFVGLVAVFWVGAGYVGSSALALAMTAIIGAVYVTGAVELLRFHRTTTALARALDGIPADLSHPGEWLRQLPPSVQNPVRLRIEGERAGLPGPAMTPYLVGLLVLLGMLGTFLGMVVTLNGAVIALESTTNLEAIRASLAAPVRGLGVAFGTSVAGVAASAMLGLISAVCRRERMQVAQVLDTRIGTSLRGFSLAHQRQETFKALQLQARVLPELVDKLQAMMEQMDRQGRELGERLVSGQERFHGDARQTYSDLAVSVDNSLKLSLTESARLAGETIRPVVAATMEGIARETSALQAQVADAVQTQLDGIAARFDDSVTKVAETWNAALATHERTSDNLSRQTQDALGAFAETFERRSGALLTSVEEAHAGLRADLAATTTALAQETTALHTRLADTVERQLDGVADRFGGAVTAVADTWTAALASHERASEHLSAELHRSLEAFAETFAQRSAALLATIGETTAAQQAQQAATDEARLAAHTRALESMAAALQREWHEAGAQTLARQEQICTTLGETAHEIAASAQAQARGTIDEVARLMQTAAEAPRAAAEVIGQLRQELSASIARDNGLLEERSRIMETLGTLLSAINHASTEQRSAIDALVASATELLERAGARFTANIEAESARIAGVAGEITGGAAEVASLSEAFGLAVQLFAESNDRMMATLARIEGALEKSLTRSDEQLAYYVAQAREIIDLSIMSQRQIVEDLQQLPGRQAALAGEV</sequence>
<gene>
    <name evidence="3" type="ORF">SAMN05421829_10522</name>
</gene>
<proteinExistence type="predicted"/>
<accession>A0A1N6TK85</accession>
<dbReference type="OrthoDB" id="6053769at2"/>
<dbReference type="Pfam" id="PF05650">
    <property type="entry name" value="DUF802"/>
    <property type="match status" value="2"/>
</dbReference>
<feature type="transmembrane region" description="Helical" evidence="1">
    <location>
        <begin position="31"/>
        <end position="50"/>
    </location>
</feature>
<feature type="domain" description="DUF802" evidence="2">
    <location>
        <begin position="320"/>
        <end position="372"/>
    </location>
</feature>
<dbReference type="STRING" id="34027.SAMN05421829_10522"/>
<evidence type="ECO:0000256" key="1">
    <source>
        <dbReference type="SAM" id="Phobius"/>
    </source>
</evidence>
<feature type="transmembrane region" description="Helical" evidence="1">
    <location>
        <begin position="107"/>
        <end position="135"/>
    </location>
</feature>
<dbReference type="RefSeq" id="WP_076601726.1">
    <property type="nucleotide sequence ID" value="NZ_FTMD01000005.1"/>
</dbReference>
<feature type="domain" description="DUF802" evidence="2">
    <location>
        <begin position="415"/>
        <end position="467"/>
    </location>
</feature>
<dbReference type="AlphaFoldDB" id="A0A1N6TK85"/>